<feature type="signal peptide" evidence="1">
    <location>
        <begin position="1"/>
        <end position="24"/>
    </location>
</feature>
<feature type="domain" description="Asl1-like glycosyl hydrolase catalytic" evidence="2">
    <location>
        <begin position="44"/>
        <end position="302"/>
    </location>
</feature>
<keyword evidence="4" id="KW-1185">Reference proteome</keyword>
<name>A0A409XFC4_PSICY</name>
<evidence type="ECO:0000259" key="2">
    <source>
        <dbReference type="Pfam" id="PF11790"/>
    </source>
</evidence>
<dbReference type="InterPro" id="IPR024655">
    <property type="entry name" value="Asl1_glyco_hydro_catalytic"/>
</dbReference>
<dbReference type="InterPro" id="IPR017853">
    <property type="entry name" value="GH"/>
</dbReference>
<gene>
    <name evidence="3" type="ORF">CVT25_011998</name>
</gene>
<dbReference type="STRING" id="93625.A0A409XFC4"/>
<dbReference type="GO" id="GO:0071966">
    <property type="term" value="P:fungal-type cell wall polysaccharide metabolic process"/>
    <property type="evidence" value="ECO:0007669"/>
    <property type="project" value="TreeGrafter"/>
</dbReference>
<dbReference type="InterPro" id="IPR053183">
    <property type="entry name" value="ASL1"/>
</dbReference>
<dbReference type="AlphaFoldDB" id="A0A409XFC4"/>
<comment type="caution">
    <text evidence="3">The sequence shown here is derived from an EMBL/GenBank/DDBJ whole genome shotgun (WGS) entry which is preliminary data.</text>
</comment>
<proteinExistence type="predicted"/>
<sequence>MFALTNNLRTTLYCLLFCLPFVSARNVPGSHLQARDLTNSSKAGLGWANADTVDIRQYTSTGNVSWYYTWSAFPTKSDIEFVPMFWGNKSIDQFNSTMQQTLSNKAYNVTSLLGMNELRIWIIDHSANQLLTKKSLRRPELAGQSNITPEEGADMWKTYVQPFHDQGLRLGSPAPSSSPTGKTWLQGFLSACGDECTVDFIAMHWYGTNASQLISYLEDFNNTFQKPLWITEWACQNYANLTAQCSSSDVVEFMNATQSYMDNADFVERYAWFGAMENMQGINEDNALMDNNGKINSLGRQYIGGDHSDVSLTSAAVMTRCFLRFPIIIMTWFALPLSQILL</sequence>
<dbReference type="EMBL" id="NHYD01001868">
    <property type="protein sequence ID" value="PPQ89472.1"/>
    <property type="molecule type" value="Genomic_DNA"/>
</dbReference>
<evidence type="ECO:0000313" key="4">
    <source>
        <dbReference type="Proteomes" id="UP000283269"/>
    </source>
</evidence>
<dbReference type="PANTHER" id="PTHR34154">
    <property type="entry name" value="ALKALI-SENSITIVE LINKAGE PROTEIN 1"/>
    <property type="match status" value="1"/>
</dbReference>
<dbReference type="OrthoDB" id="5959761at2759"/>
<dbReference type="GO" id="GO:0009277">
    <property type="term" value="C:fungal-type cell wall"/>
    <property type="evidence" value="ECO:0007669"/>
    <property type="project" value="TreeGrafter"/>
</dbReference>
<dbReference type="PANTHER" id="PTHR34154:SF3">
    <property type="entry name" value="ALKALI-SENSITIVE LINKAGE PROTEIN 1"/>
    <property type="match status" value="1"/>
</dbReference>
<keyword evidence="1" id="KW-0732">Signal</keyword>
<dbReference type="InParanoid" id="A0A409XFC4"/>
<dbReference type="Proteomes" id="UP000283269">
    <property type="component" value="Unassembled WGS sequence"/>
</dbReference>
<evidence type="ECO:0000256" key="1">
    <source>
        <dbReference type="SAM" id="SignalP"/>
    </source>
</evidence>
<accession>A0A409XFC4</accession>
<reference evidence="3 4" key="1">
    <citation type="journal article" date="2018" name="Evol. Lett.">
        <title>Horizontal gene cluster transfer increased hallucinogenic mushroom diversity.</title>
        <authorList>
            <person name="Reynolds H.T."/>
            <person name="Vijayakumar V."/>
            <person name="Gluck-Thaler E."/>
            <person name="Korotkin H.B."/>
            <person name="Matheny P.B."/>
            <person name="Slot J.C."/>
        </authorList>
    </citation>
    <scope>NUCLEOTIDE SEQUENCE [LARGE SCALE GENOMIC DNA]</scope>
    <source>
        <strain evidence="3 4">2631</strain>
    </source>
</reference>
<protein>
    <recommendedName>
        <fullName evidence="2">Asl1-like glycosyl hydrolase catalytic domain-containing protein</fullName>
    </recommendedName>
</protein>
<dbReference type="SUPFAM" id="SSF51445">
    <property type="entry name" value="(Trans)glycosidases"/>
    <property type="match status" value="1"/>
</dbReference>
<organism evidence="3 4">
    <name type="scientific">Psilocybe cyanescens</name>
    <dbReference type="NCBI Taxonomy" id="93625"/>
    <lineage>
        <taxon>Eukaryota</taxon>
        <taxon>Fungi</taxon>
        <taxon>Dikarya</taxon>
        <taxon>Basidiomycota</taxon>
        <taxon>Agaricomycotina</taxon>
        <taxon>Agaricomycetes</taxon>
        <taxon>Agaricomycetidae</taxon>
        <taxon>Agaricales</taxon>
        <taxon>Agaricineae</taxon>
        <taxon>Strophariaceae</taxon>
        <taxon>Psilocybe</taxon>
    </lineage>
</organism>
<evidence type="ECO:0000313" key="3">
    <source>
        <dbReference type="EMBL" id="PPQ89472.1"/>
    </source>
</evidence>
<dbReference type="Gene3D" id="3.20.20.80">
    <property type="entry name" value="Glycosidases"/>
    <property type="match status" value="1"/>
</dbReference>
<dbReference type="Pfam" id="PF11790">
    <property type="entry name" value="Glyco_hydro_cc"/>
    <property type="match status" value="1"/>
</dbReference>
<feature type="chain" id="PRO_5019517040" description="Asl1-like glycosyl hydrolase catalytic domain-containing protein" evidence="1">
    <location>
        <begin position="25"/>
        <end position="342"/>
    </location>
</feature>